<dbReference type="Proteomes" id="UP001596154">
    <property type="component" value="Unassembled WGS sequence"/>
</dbReference>
<proteinExistence type="predicted"/>
<sequence>MAYRYELRPLGIDVSIVQPGAFPSNLAASQLIGADETRLGDYAEVLGLTQVFMQNVGAAFTSPEPPDPVKSRTPSPH</sequence>
<name>A0ABW0UXB8_9ACTN</name>
<reference evidence="2" key="1">
    <citation type="journal article" date="2019" name="Int. J. Syst. Evol. Microbiol.">
        <title>The Global Catalogue of Microorganisms (GCM) 10K type strain sequencing project: providing services to taxonomists for standard genome sequencing and annotation.</title>
        <authorList>
            <consortium name="The Broad Institute Genomics Platform"/>
            <consortium name="The Broad Institute Genome Sequencing Center for Infectious Disease"/>
            <person name="Wu L."/>
            <person name="Ma J."/>
        </authorList>
    </citation>
    <scope>NUCLEOTIDE SEQUENCE [LARGE SCALE GENOMIC DNA]</scope>
    <source>
        <strain evidence="2">CGMCC 4.7248</strain>
    </source>
</reference>
<organism evidence="1 2">
    <name type="scientific">Streptomyces bullii</name>
    <dbReference type="NCBI Taxonomy" id="349910"/>
    <lineage>
        <taxon>Bacteria</taxon>
        <taxon>Bacillati</taxon>
        <taxon>Actinomycetota</taxon>
        <taxon>Actinomycetes</taxon>
        <taxon>Kitasatosporales</taxon>
        <taxon>Streptomycetaceae</taxon>
        <taxon>Streptomyces</taxon>
    </lineage>
</organism>
<dbReference type="RefSeq" id="WP_381027830.1">
    <property type="nucleotide sequence ID" value="NZ_JBHSNY010000011.1"/>
</dbReference>
<dbReference type="EMBL" id="JBHSNY010000011">
    <property type="protein sequence ID" value="MFC5637833.1"/>
    <property type="molecule type" value="Genomic_DNA"/>
</dbReference>
<keyword evidence="2" id="KW-1185">Reference proteome</keyword>
<gene>
    <name evidence="1" type="ORF">ACFPZJ_29515</name>
</gene>
<accession>A0ABW0UXB8</accession>
<comment type="caution">
    <text evidence="1">The sequence shown here is derived from an EMBL/GenBank/DDBJ whole genome shotgun (WGS) entry which is preliminary data.</text>
</comment>
<evidence type="ECO:0008006" key="3">
    <source>
        <dbReference type="Google" id="ProtNLM"/>
    </source>
</evidence>
<evidence type="ECO:0000313" key="1">
    <source>
        <dbReference type="EMBL" id="MFC5637833.1"/>
    </source>
</evidence>
<protein>
    <recommendedName>
        <fullName evidence="3">Short chain dehydrogenase</fullName>
    </recommendedName>
</protein>
<evidence type="ECO:0000313" key="2">
    <source>
        <dbReference type="Proteomes" id="UP001596154"/>
    </source>
</evidence>